<comment type="caution">
    <text evidence="1">The sequence shown here is derived from an EMBL/GenBank/DDBJ whole genome shotgun (WGS) entry which is preliminary data.</text>
</comment>
<dbReference type="EMBL" id="JADPRT010000007">
    <property type="protein sequence ID" value="MBF9069908.1"/>
    <property type="molecule type" value="Genomic_DNA"/>
</dbReference>
<protein>
    <submittedName>
        <fullName evidence="1">Uncharacterized protein</fullName>
    </submittedName>
</protein>
<evidence type="ECO:0000313" key="1">
    <source>
        <dbReference type="EMBL" id="MBF9069908.1"/>
    </source>
</evidence>
<reference evidence="1" key="1">
    <citation type="submission" date="2020-11" db="EMBL/GenBank/DDBJ databases">
        <title>Isolation and identification of active actinomycetes.</title>
        <authorList>
            <person name="Yu B."/>
        </authorList>
    </citation>
    <scope>NUCLEOTIDE SEQUENCE</scope>
    <source>
        <strain evidence="1">NEAU-YB345</strain>
    </source>
</reference>
<sequence>MSARIEQDADGMYRVIVNGKTLEGEPGRPLRFETRHDAEDMLERRADLFSMPARTLQAHH</sequence>
<gene>
    <name evidence="1" type="ORF">I2501_17945</name>
</gene>
<proteinExistence type="predicted"/>
<keyword evidence="2" id="KW-1185">Reference proteome</keyword>
<organism evidence="1 2">
    <name type="scientific">Streptacidiphilus fuscans</name>
    <dbReference type="NCBI Taxonomy" id="2789292"/>
    <lineage>
        <taxon>Bacteria</taxon>
        <taxon>Bacillati</taxon>
        <taxon>Actinomycetota</taxon>
        <taxon>Actinomycetes</taxon>
        <taxon>Kitasatosporales</taxon>
        <taxon>Streptomycetaceae</taxon>
        <taxon>Streptacidiphilus</taxon>
    </lineage>
</organism>
<name>A0A931B8T5_9ACTN</name>
<evidence type="ECO:0000313" key="2">
    <source>
        <dbReference type="Proteomes" id="UP000657385"/>
    </source>
</evidence>
<dbReference type="AlphaFoldDB" id="A0A931B8T5"/>
<dbReference type="Proteomes" id="UP000657385">
    <property type="component" value="Unassembled WGS sequence"/>
</dbReference>
<accession>A0A931B8T5</accession>
<dbReference type="RefSeq" id="WP_196195096.1">
    <property type="nucleotide sequence ID" value="NZ_JADPRT010000007.1"/>
</dbReference>